<dbReference type="Pfam" id="PF04542">
    <property type="entry name" value="Sigma70_r2"/>
    <property type="match status" value="1"/>
</dbReference>
<evidence type="ECO:0000313" key="7">
    <source>
        <dbReference type="EMBL" id="MPM97115.1"/>
    </source>
</evidence>
<dbReference type="InterPro" id="IPR007627">
    <property type="entry name" value="RNA_pol_sigma70_r2"/>
</dbReference>
<dbReference type="InterPro" id="IPR013324">
    <property type="entry name" value="RNA_pol_sigma_r3/r4-like"/>
</dbReference>
<dbReference type="Gene3D" id="1.10.10.10">
    <property type="entry name" value="Winged helix-like DNA-binding domain superfamily/Winged helix DNA-binding domain"/>
    <property type="match status" value="1"/>
</dbReference>
<name>A0A645E6I9_9ZZZZ</name>
<organism evidence="7">
    <name type="scientific">bioreactor metagenome</name>
    <dbReference type="NCBI Taxonomy" id="1076179"/>
    <lineage>
        <taxon>unclassified sequences</taxon>
        <taxon>metagenomes</taxon>
        <taxon>ecological metagenomes</taxon>
    </lineage>
</organism>
<gene>
    <name evidence="7" type="ORF">SDC9_144288</name>
</gene>
<dbReference type="GO" id="GO:0016987">
    <property type="term" value="F:sigma factor activity"/>
    <property type="evidence" value="ECO:0007669"/>
    <property type="project" value="UniProtKB-KW"/>
</dbReference>
<dbReference type="GO" id="GO:0006352">
    <property type="term" value="P:DNA-templated transcription initiation"/>
    <property type="evidence" value="ECO:0007669"/>
    <property type="project" value="InterPro"/>
</dbReference>
<dbReference type="AlphaFoldDB" id="A0A645E6I9"/>
<dbReference type="SUPFAM" id="SSF88659">
    <property type="entry name" value="Sigma3 and sigma4 domains of RNA polymerase sigma factors"/>
    <property type="match status" value="1"/>
</dbReference>
<evidence type="ECO:0000256" key="3">
    <source>
        <dbReference type="ARBA" id="ARBA00023082"/>
    </source>
</evidence>
<dbReference type="PANTHER" id="PTHR43133">
    <property type="entry name" value="RNA POLYMERASE ECF-TYPE SIGMA FACTO"/>
    <property type="match status" value="1"/>
</dbReference>
<dbReference type="Pfam" id="PF08281">
    <property type="entry name" value="Sigma70_r4_2"/>
    <property type="match status" value="1"/>
</dbReference>
<dbReference type="Gene3D" id="1.10.1740.10">
    <property type="match status" value="1"/>
</dbReference>
<accession>A0A645E6I9</accession>
<keyword evidence="3" id="KW-0731">Sigma factor</keyword>
<protein>
    <recommendedName>
        <fullName evidence="8">ECF RNA polymerase sigma factor SigR</fullName>
    </recommendedName>
</protein>
<dbReference type="PANTHER" id="PTHR43133:SF25">
    <property type="entry name" value="RNA POLYMERASE SIGMA FACTOR RFAY-RELATED"/>
    <property type="match status" value="1"/>
</dbReference>
<dbReference type="InterPro" id="IPR036388">
    <property type="entry name" value="WH-like_DNA-bd_sf"/>
</dbReference>
<dbReference type="SUPFAM" id="SSF88946">
    <property type="entry name" value="Sigma2 domain of RNA polymerase sigma factors"/>
    <property type="match status" value="1"/>
</dbReference>
<comment type="similarity">
    <text evidence="1">Belongs to the sigma-70 factor family. ECF subfamily.</text>
</comment>
<evidence type="ECO:0000256" key="1">
    <source>
        <dbReference type="ARBA" id="ARBA00010641"/>
    </source>
</evidence>
<dbReference type="InterPro" id="IPR013249">
    <property type="entry name" value="RNA_pol_sigma70_r4_t2"/>
</dbReference>
<evidence type="ECO:0000256" key="2">
    <source>
        <dbReference type="ARBA" id="ARBA00023015"/>
    </source>
</evidence>
<dbReference type="NCBIfam" id="TIGR02937">
    <property type="entry name" value="sigma70-ECF"/>
    <property type="match status" value="1"/>
</dbReference>
<evidence type="ECO:0000259" key="6">
    <source>
        <dbReference type="Pfam" id="PF08281"/>
    </source>
</evidence>
<evidence type="ECO:0008006" key="8">
    <source>
        <dbReference type="Google" id="ProtNLM"/>
    </source>
</evidence>
<sequence length="218" mass="26026">MKKCFRIFIADKLKWFICAFCVISAAKPNRGRLWPNRQGFLVYILRLIVSTNTYKVMKTKTFETEILELESNLSRYAYSLTSNSDDAKDLVQETFYKALNNQEKFNEDTNIKAWIYTIMKNTFINDYRRRSKRRTLFNEEVHDFILNNRPAEHNPESDLGYKELNEIVNSLEPEFRVPFQMHDNGYKYQEIADELGLHLGTVKSRIHFSRQKLMDRIR</sequence>
<dbReference type="InterPro" id="IPR014284">
    <property type="entry name" value="RNA_pol_sigma-70_dom"/>
</dbReference>
<dbReference type="InterPro" id="IPR039425">
    <property type="entry name" value="RNA_pol_sigma-70-like"/>
</dbReference>
<evidence type="ECO:0000259" key="5">
    <source>
        <dbReference type="Pfam" id="PF04542"/>
    </source>
</evidence>
<dbReference type="InterPro" id="IPR013325">
    <property type="entry name" value="RNA_pol_sigma_r2"/>
</dbReference>
<proteinExistence type="inferred from homology"/>
<reference evidence="7" key="1">
    <citation type="submission" date="2019-08" db="EMBL/GenBank/DDBJ databases">
        <authorList>
            <person name="Kucharzyk K."/>
            <person name="Murdoch R.W."/>
            <person name="Higgins S."/>
            <person name="Loffler F."/>
        </authorList>
    </citation>
    <scope>NUCLEOTIDE SEQUENCE</scope>
</reference>
<dbReference type="GO" id="GO:0003677">
    <property type="term" value="F:DNA binding"/>
    <property type="evidence" value="ECO:0007669"/>
    <property type="project" value="InterPro"/>
</dbReference>
<dbReference type="EMBL" id="VSSQ01043431">
    <property type="protein sequence ID" value="MPM97115.1"/>
    <property type="molecule type" value="Genomic_DNA"/>
</dbReference>
<keyword evidence="4" id="KW-0804">Transcription</keyword>
<keyword evidence="2" id="KW-0805">Transcription regulation</keyword>
<evidence type="ECO:0000256" key="4">
    <source>
        <dbReference type="ARBA" id="ARBA00023163"/>
    </source>
</evidence>
<feature type="domain" description="RNA polymerase sigma factor 70 region 4 type 2" evidence="6">
    <location>
        <begin position="163"/>
        <end position="213"/>
    </location>
</feature>
<feature type="domain" description="RNA polymerase sigma-70 region 2" evidence="5">
    <location>
        <begin position="72"/>
        <end position="132"/>
    </location>
</feature>
<comment type="caution">
    <text evidence="7">The sequence shown here is derived from an EMBL/GenBank/DDBJ whole genome shotgun (WGS) entry which is preliminary data.</text>
</comment>